<dbReference type="InterPro" id="IPR036028">
    <property type="entry name" value="SH3-like_dom_sf"/>
</dbReference>
<dbReference type="InterPro" id="IPR056372">
    <property type="entry name" value="TPR_DOCK"/>
</dbReference>
<dbReference type="Pfam" id="PF23554">
    <property type="entry name" value="TPR_DOCK"/>
    <property type="match status" value="2"/>
</dbReference>
<feature type="domain" description="SH3" evidence="7">
    <location>
        <begin position="6"/>
        <end position="89"/>
    </location>
</feature>
<accession>A0AAN6F3D9</accession>
<dbReference type="PANTHER" id="PTHR45653:SF10">
    <property type="entry name" value="MYOBLAST CITY, ISOFORM B"/>
    <property type="match status" value="1"/>
</dbReference>
<comment type="similarity">
    <text evidence="5">Belongs to the DOCK family.</text>
</comment>
<dbReference type="EMBL" id="JAJGCB010000001">
    <property type="protein sequence ID" value="KAJ8995261.1"/>
    <property type="molecule type" value="Genomic_DNA"/>
</dbReference>
<dbReference type="GO" id="GO:0007264">
    <property type="term" value="P:small GTPase-mediated signal transduction"/>
    <property type="evidence" value="ECO:0007669"/>
    <property type="project" value="InterPro"/>
</dbReference>
<keyword evidence="9" id="KW-0418">Kinase</keyword>
<dbReference type="InterPro" id="IPR001452">
    <property type="entry name" value="SH3_domain"/>
</dbReference>
<feature type="compositionally biased region" description="Basic residues" evidence="6">
    <location>
        <begin position="352"/>
        <end position="365"/>
    </location>
</feature>
<organism evidence="9 10">
    <name type="scientific">Exophiala dermatitidis</name>
    <name type="common">Black yeast-like fungus</name>
    <name type="synonym">Wangiella dermatitidis</name>
    <dbReference type="NCBI Taxonomy" id="5970"/>
    <lineage>
        <taxon>Eukaryota</taxon>
        <taxon>Fungi</taxon>
        <taxon>Dikarya</taxon>
        <taxon>Ascomycota</taxon>
        <taxon>Pezizomycotina</taxon>
        <taxon>Eurotiomycetes</taxon>
        <taxon>Chaetothyriomycetidae</taxon>
        <taxon>Chaetothyriales</taxon>
        <taxon>Herpotrichiellaceae</taxon>
        <taxon>Exophiala</taxon>
    </lineage>
</organism>
<evidence type="ECO:0000256" key="3">
    <source>
        <dbReference type="ARBA" id="ARBA00022490"/>
    </source>
</evidence>
<dbReference type="Gene3D" id="1.20.1270.350">
    <property type="entry name" value="Dedicator of cytokinesis N-terminal subdomain"/>
    <property type="match status" value="1"/>
</dbReference>
<evidence type="ECO:0000259" key="8">
    <source>
        <dbReference type="PROSITE" id="PS51650"/>
    </source>
</evidence>
<keyword evidence="3" id="KW-0963">Cytoplasm</keyword>
<comment type="caution">
    <text evidence="9">The sequence shown here is derived from an EMBL/GenBank/DDBJ whole genome shotgun (WGS) entry which is preliminary data.</text>
</comment>
<feature type="region of interest" description="Disordered" evidence="6">
    <location>
        <begin position="326"/>
        <end position="385"/>
    </location>
</feature>
<dbReference type="Gene3D" id="2.30.30.40">
    <property type="entry name" value="SH3 Domains"/>
    <property type="match status" value="1"/>
</dbReference>
<keyword evidence="9" id="KW-0808">Transferase</keyword>
<dbReference type="SUPFAM" id="SSF50044">
    <property type="entry name" value="SH3-domain"/>
    <property type="match status" value="1"/>
</dbReference>
<dbReference type="PANTHER" id="PTHR45653">
    <property type="entry name" value="DEDICATOR OF CYTOKINESIS"/>
    <property type="match status" value="1"/>
</dbReference>
<evidence type="ECO:0000313" key="9">
    <source>
        <dbReference type="EMBL" id="KAJ8995261.1"/>
    </source>
</evidence>
<dbReference type="PROSITE" id="PS50002">
    <property type="entry name" value="SH3"/>
    <property type="match status" value="1"/>
</dbReference>
<protein>
    <submittedName>
        <fullName evidence="9">Deoxycytidine kinase 1</fullName>
    </submittedName>
</protein>
<dbReference type="InterPro" id="IPR032376">
    <property type="entry name" value="DOCK_N"/>
</dbReference>
<dbReference type="GO" id="GO:0005737">
    <property type="term" value="C:cytoplasm"/>
    <property type="evidence" value="ECO:0007669"/>
    <property type="project" value="UniProtKB-SubCell"/>
</dbReference>
<evidence type="ECO:0000256" key="2">
    <source>
        <dbReference type="ARBA" id="ARBA00022443"/>
    </source>
</evidence>
<comment type="subcellular location">
    <subcellularLocation>
        <location evidence="1">Cytoplasm</location>
    </subcellularLocation>
</comment>
<gene>
    <name evidence="9" type="primary">DCK1</name>
    <name evidence="9" type="ORF">HRR80_000039</name>
</gene>
<feature type="region of interest" description="Disordered" evidence="6">
    <location>
        <begin position="1448"/>
        <end position="1469"/>
    </location>
</feature>
<evidence type="ECO:0000256" key="5">
    <source>
        <dbReference type="PROSITE-ProRule" id="PRU00983"/>
    </source>
</evidence>
<dbReference type="GO" id="GO:0031267">
    <property type="term" value="F:small GTPase binding"/>
    <property type="evidence" value="ECO:0007669"/>
    <property type="project" value="TreeGrafter"/>
</dbReference>
<dbReference type="InterPro" id="IPR035892">
    <property type="entry name" value="C2_domain_sf"/>
</dbReference>
<dbReference type="InterPro" id="IPR042455">
    <property type="entry name" value="DOCK_N_sub1"/>
</dbReference>
<dbReference type="CDD" id="cd08679">
    <property type="entry name" value="C2_DOCK180_related"/>
    <property type="match status" value="1"/>
</dbReference>
<reference evidence="9" key="1">
    <citation type="submission" date="2023-01" db="EMBL/GenBank/DDBJ databases">
        <title>Exophiala dermititidis isolated from Cystic Fibrosis Patient.</title>
        <authorList>
            <person name="Kurbessoian T."/>
            <person name="Crocker A."/>
            <person name="Murante D."/>
            <person name="Hogan D.A."/>
            <person name="Stajich J.E."/>
        </authorList>
    </citation>
    <scope>NUCLEOTIDE SEQUENCE</scope>
    <source>
        <strain evidence="9">Ex8</strain>
    </source>
</reference>
<proteinExistence type="inferred from homology"/>
<feature type="region of interest" description="Disordered" evidence="6">
    <location>
        <begin position="1323"/>
        <end position="1407"/>
    </location>
</feature>
<dbReference type="InterPro" id="IPR026791">
    <property type="entry name" value="DOCK"/>
</dbReference>
<feature type="domain" description="C2 DOCK-type" evidence="8">
    <location>
        <begin position="513"/>
        <end position="691"/>
    </location>
</feature>
<evidence type="ECO:0000256" key="6">
    <source>
        <dbReference type="SAM" id="MobiDB-lite"/>
    </source>
</evidence>
<dbReference type="Gene3D" id="2.60.40.150">
    <property type="entry name" value="C2 domain"/>
    <property type="match status" value="1"/>
</dbReference>
<evidence type="ECO:0000259" key="7">
    <source>
        <dbReference type="PROSITE" id="PS50002"/>
    </source>
</evidence>
<keyword evidence="2 4" id="KW-0728">SH3 domain</keyword>
<dbReference type="GO" id="GO:0005886">
    <property type="term" value="C:plasma membrane"/>
    <property type="evidence" value="ECO:0007669"/>
    <property type="project" value="TreeGrafter"/>
</dbReference>
<dbReference type="GO" id="GO:0016301">
    <property type="term" value="F:kinase activity"/>
    <property type="evidence" value="ECO:0007669"/>
    <property type="project" value="UniProtKB-KW"/>
</dbReference>
<evidence type="ECO:0000313" key="10">
    <source>
        <dbReference type="Proteomes" id="UP001161757"/>
    </source>
</evidence>
<dbReference type="SMART" id="SM00326">
    <property type="entry name" value="SH3"/>
    <property type="match status" value="1"/>
</dbReference>
<dbReference type="InterPro" id="IPR027007">
    <property type="entry name" value="C2_DOCK-type_domain"/>
</dbReference>
<evidence type="ECO:0000256" key="1">
    <source>
        <dbReference type="ARBA" id="ARBA00004496"/>
    </source>
</evidence>
<sequence>MPWRPLPLSYAVAIYPFQPLAASPAELPLQIGDQLYVIEQGGKNGAWCRGYLVAPPSLLSALSPGARTPADARVFSGIFPKCCIEIREQLGPDVAPVLQPGQAKPPAPVPMLKIGDDSPTSSAEPLVDEIASCLREWYILHLPEVVLRRDYRLLDQMSEITNRLDYARRELLNDVLTRQERVRVRDNAVWDLVRGNKMLSGEVIVRNPAKQGRMLTSQDSAIEVSKLQSIMSVLDSQPTEKSKATSLHHCLVEVKSVLGSELDETTLSMTLYERTAEGALVPFSETYSSVAPGKLKTLLSDLSTRDVADNGRLFLVIKVIVPEAPRKPKRRVSERPPSRNGTLLGQRQLSLNRRRSSLMFGRKKNAEKTQSSQNGRLTPAVHERASTPSIIEEEEEGAPSVAGPPVPRTIAVGVLDVDKIVREGEPREESVTIWSVSEREDERPRQSDPRLIQLLDNAIKALVVSSRVSTVTLALTPFSAPDADTLIKNNPTSMHMVAKTQKMGFSEAPSKPRSDIYLRINKAAISQGALLSHPEDCAVPLRARSLQNLQLTMEVRDAAGRRVEHCIYPSSNGAGVTAFRTNAVELGTAWDQTLCLRLPADKVAESHVVLSIADAAEFPFALAWMPLWDKQAFIADGKHSLILHAYDKVTSSVAQGRGAYLSLPWNNSNYRVAYEGTMAEIASVEVETLLCSTEFSQDRRLVSLINWKHQNSVQLLDMLQKLTFVPEIEVVKQLNDVLDALFGILVHKSGESKFEDLIFNDIVWVLGIVHDRRYNLGPLVEQYTENHFRSPYAASCLIRSFTRLLQSVSDPQSARDMRALFKVGRAFMKIVIASYQQRRFGAAHSTGTGSEEKHSTFKEDLQAIFFGLQMMMRSETAALVGSKTLLVQNFHTWLPELLPAFSKEEVIQIAIELVDSCAEATGKLVLYRILLILNYTKLDAIWVEDKDRKILVKNCVRWLSPYWEQNDLTQHWQEQIRLCCSVVAELTRLPGVYLYDFMPKLIFAYSAIAKEPVNRHRSLSLLFPDTYPFVTKSAPDCNDQFEEPLIELAGLMSTVINMKSPLGTSLKLEGQDLSEYVHAALTVLRSLLQNHAYPSTWLSLHIYHHSSAMAVLEHLFSLLTSSCLPDPEDADDFDMQLWRSFLDTILLLVSSPALTLELFPEQKRRAVWKIAGDVRQVGADLLRKAWESLGWEATADDQRRYNIHKLGGYQVQYVPSLVGPVVHLCLSMHEGLRKVAVEILQTMIVSEWALSEDLEPIETEIIGALNTVLKARTVSANEAISRKLFISELLDLFATIASQPDDALWTALEDLVSTVEELVDLLTSSGDDPEDDDDVPLQHQQEQSPPLPSSSPTSNGQHAAKNGHYRQQSKKDTDAHSQTSEAKELARARRSIDGLSPSQAQHGRGGREYGVHALECYKQLAEEYERTGDYKRLAKTYRAIARIHEARAAARELDGGQRGGQDDDIDGDE</sequence>
<feature type="compositionally biased region" description="Basic and acidic residues" evidence="6">
    <location>
        <begin position="1369"/>
        <end position="1392"/>
    </location>
</feature>
<dbReference type="GO" id="GO:0005085">
    <property type="term" value="F:guanyl-nucleotide exchange factor activity"/>
    <property type="evidence" value="ECO:0007669"/>
    <property type="project" value="InterPro"/>
</dbReference>
<dbReference type="PROSITE" id="PS51650">
    <property type="entry name" value="C2_DOCK"/>
    <property type="match status" value="1"/>
</dbReference>
<feature type="compositionally biased region" description="Low complexity" evidence="6">
    <location>
        <begin position="1337"/>
        <end position="1354"/>
    </location>
</feature>
<dbReference type="Pfam" id="PF16172">
    <property type="entry name" value="DOCK_N"/>
    <property type="match status" value="1"/>
</dbReference>
<name>A0AAN6F3D9_EXODE</name>
<dbReference type="Pfam" id="PF14429">
    <property type="entry name" value="DOCK-C2"/>
    <property type="match status" value="1"/>
</dbReference>
<dbReference type="Proteomes" id="UP001161757">
    <property type="component" value="Unassembled WGS sequence"/>
</dbReference>
<evidence type="ECO:0000256" key="4">
    <source>
        <dbReference type="PROSITE-ProRule" id="PRU00192"/>
    </source>
</evidence>